<comment type="similarity">
    <text evidence="1">Belongs to the Cyclase 1 superfamily.</text>
</comment>
<comment type="caution">
    <text evidence="2">The sequence shown here is derived from an EMBL/GenBank/DDBJ whole genome shotgun (WGS) entry which is preliminary data.</text>
</comment>
<dbReference type="Gene3D" id="3.50.30.50">
    <property type="entry name" value="Putative cyclase"/>
    <property type="match status" value="1"/>
</dbReference>
<name>A0A9W4HDR4_PENOL</name>
<dbReference type="GO" id="GO:0004061">
    <property type="term" value="F:arylformamidase activity"/>
    <property type="evidence" value="ECO:0007669"/>
    <property type="project" value="InterPro"/>
</dbReference>
<reference evidence="2" key="1">
    <citation type="submission" date="2021-07" db="EMBL/GenBank/DDBJ databases">
        <authorList>
            <person name="Branca A.L. A."/>
        </authorList>
    </citation>
    <scope>NUCLEOTIDE SEQUENCE</scope>
</reference>
<dbReference type="AlphaFoldDB" id="A0A9W4HDR4"/>
<dbReference type="InterPro" id="IPR007325">
    <property type="entry name" value="KFase/CYL"/>
</dbReference>
<dbReference type="PANTHER" id="PTHR34861:SF8">
    <property type="entry name" value="CYCLASE"/>
    <property type="match status" value="1"/>
</dbReference>
<proteinExistence type="inferred from homology"/>
<sequence>MASFDTPFDELPNPKQVWLGKPGSYEEGLGKLAILTPEVVAAASASEIKCGRRVTMGWDMTKLDYPNLNRQPCHHSIIPLLGGIAFDDVYTMNPQQSSQWDGLRHFSQTVPGQSERVFYGGTTADEINDRQNDRIGMQHWAKEGIAGRGVLIDYASWAEKKGITYSTFSTHQVRFADILEIARENNITFKKGDILFVRVGVTKEWDTTMTDAQKQAYSDNASPEHAGVEATTEVLRWLWDTGFSAIASDAISWEVSERRIHFEDLFERGHPKLTSLQVYPPQSPDIFLHEYVLAGWGMPIGELFDLEALAQTCQELQRWSFFVASVPLNMPGGVSSPPNVMAIF</sequence>
<dbReference type="EMBL" id="CAJVOS010000010">
    <property type="protein sequence ID" value="CAG7977947.1"/>
    <property type="molecule type" value="Genomic_DNA"/>
</dbReference>
<dbReference type="SUPFAM" id="SSF102198">
    <property type="entry name" value="Putative cyclase"/>
    <property type="match status" value="1"/>
</dbReference>
<dbReference type="InterPro" id="IPR037175">
    <property type="entry name" value="KFase_sf"/>
</dbReference>
<dbReference type="Proteomes" id="UP001153618">
    <property type="component" value="Unassembled WGS sequence"/>
</dbReference>
<dbReference type="OrthoDB" id="5396at2759"/>
<dbReference type="GO" id="GO:0019441">
    <property type="term" value="P:L-tryptophan catabolic process to kynurenine"/>
    <property type="evidence" value="ECO:0007669"/>
    <property type="project" value="InterPro"/>
</dbReference>
<gene>
    <name evidence="2" type="ORF">POLS_LOCUS1206</name>
</gene>
<evidence type="ECO:0008006" key="4">
    <source>
        <dbReference type="Google" id="ProtNLM"/>
    </source>
</evidence>
<evidence type="ECO:0000313" key="2">
    <source>
        <dbReference type="EMBL" id="CAG7977947.1"/>
    </source>
</evidence>
<protein>
    <recommendedName>
        <fullName evidence="4">Cyclase</fullName>
    </recommendedName>
</protein>
<evidence type="ECO:0000313" key="3">
    <source>
        <dbReference type="Proteomes" id="UP001153618"/>
    </source>
</evidence>
<evidence type="ECO:0000256" key="1">
    <source>
        <dbReference type="ARBA" id="ARBA00007865"/>
    </source>
</evidence>
<dbReference type="PANTHER" id="PTHR34861">
    <property type="match status" value="1"/>
</dbReference>
<dbReference type="Pfam" id="PF04199">
    <property type="entry name" value="Cyclase"/>
    <property type="match status" value="1"/>
</dbReference>
<keyword evidence="3" id="KW-1185">Reference proteome</keyword>
<organism evidence="2 3">
    <name type="scientific">Penicillium olsonii</name>
    <dbReference type="NCBI Taxonomy" id="99116"/>
    <lineage>
        <taxon>Eukaryota</taxon>
        <taxon>Fungi</taxon>
        <taxon>Dikarya</taxon>
        <taxon>Ascomycota</taxon>
        <taxon>Pezizomycotina</taxon>
        <taxon>Eurotiomycetes</taxon>
        <taxon>Eurotiomycetidae</taxon>
        <taxon>Eurotiales</taxon>
        <taxon>Aspergillaceae</taxon>
        <taxon>Penicillium</taxon>
    </lineage>
</organism>
<accession>A0A9W4HDR4</accession>